<keyword evidence="9" id="KW-1208">Phospholipid metabolism</keyword>
<evidence type="ECO:0000256" key="5">
    <source>
        <dbReference type="ARBA" id="ARBA00023136"/>
    </source>
</evidence>
<keyword evidence="4" id="KW-0443">Lipid metabolism</keyword>
<keyword evidence="11" id="KW-1133">Transmembrane helix</keyword>
<dbReference type="InterPro" id="IPR033175">
    <property type="entry name" value="PSD-A"/>
</dbReference>
<evidence type="ECO:0000256" key="4">
    <source>
        <dbReference type="ARBA" id="ARBA00023098"/>
    </source>
</evidence>
<evidence type="ECO:0000256" key="1">
    <source>
        <dbReference type="ARBA" id="ARBA00022475"/>
    </source>
</evidence>
<sequence>MGKIKRLKKIRLHREGTNTLTFGLIGLLTLNGLLYFFLQDRNLLPFYIVLVLTTTLYLIVVNFFRCPIRLFNGEVENTVVAAADGKVVVVEEVDENEYFHDRRLMISIFMSVTNVHANWFPVEGLVKMVKHHNGNFHKAWLPKASTENERSTVVIETPAGQEVLVRQVAGAVARRIVTYATADDECYIDEHMGFIKFGSRVDIYLPLNSEVFVKVGQPTVGNQTVVAKLKP</sequence>
<keyword evidence="2" id="KW-0444">Lipid biosynthesis</keyword>
<keyword evidence="10" id="KW-0670">Pyruvate</keyword>
<evidence type="ECO:0000256" key="6">
    <source>
        <dbReference type="ARBA" id="ARBA00023145"/>
    </source>
</evidence>
<protein>
    <submittedName>
        <fullName evidence="12">Phosphatidylserine decarboxylase related protein</fullName>
        <ecNumber evidence="12">4.1.1.65</ecNumber>
    </submittedName>
</protein>
<dbReference type="PANTHER" id="PTHR35809:SF1">
    <property type="entry name" value="ARCHAETIDYLSERINE DECARBOXYLASE PROENZYME-RELATED"/>
    <property type="match status" value="1"/>
</dbReference>
<feature type="transmembrane region" description="Helical" evidence="11">
    <location>
        <begin position="20"/>
        <end position="38"/>
    </location>
</feature>
<evidence type="ECO:0000256" key="9">
    <source>
        <dbReference type="ARBA" id="ARBA00023264"/>
    </source>
</evidence>
<comment type="caution">
    <text evidence="12">The sequence shown here is derived from an EMBL/GenBank/DDBJ whole genome shotgun (WGS) entry which is preliminary data.</text>
</comment>
<dbReference type="HAMAP" id="MF_00664">
    <property type="entry name" value="PS_decarb_PSD_A"/>
    <property type="match status" value="1"/>
</dbReference>
<accession>J9G8H0</accession>
<keyword evidence="8 12" id="KW-0456">Lyase</keyword>
<evidence type="ECO:0000256" key="3">
    <source>
        <dbReference type="ARBA" id="ARBA00022793"/>
    </source>
</evidence>
<evidence type="ECO:0000256" key="2">
    <source>
        <dbReference type="ARBA" id="ARBA00022516"/>
    </source>
</evidence>
<dbReference type="GO" id="GO:0004609">
    <property type="term" value="F:phosphatidylserine decarboxylase activity"/>
    <property type="evidence" value="ECO:0007669"/>
    <property type="project" value="UniProtKB-EC"/>
</dbReference>
<dbReference type="PANTHER" id="PTHR35809">
    <property type="entry name" value="ARCHAETIDYLSERINE DECARBOXYLASE PROENZYME-RELATED"/>
    <property type="match status" value="1"/>
</dbReference>
<proteinExistence type="inferred from homology"/>
<organism evidence="12">
    <name type="scientific">gut metagenome</name>
    <dbReference type="NCBI Taxonomy" id="749906"/>
    <lineage>
        <taxon>unclassified sequences</taxon>
        <taxon>metagenomes</taxon>
        <taxon>organismal metagenomes</taxon>
    </lineage>
</organism>
<evidence type="ECO:0000256" key="8">
    <source>
        <dbReference type="ARBA" id="ARBA00023239"/>
    </source>
</evidence>
<keyword evidence="3" id="KW-0210">Decarboxylase</keyword>
<dbReference type="EMBL" id="AMCI01002278">
    <property type="protein sequence ID" value="EJX03154.1"/>
    <property type="molecule type" value="Genomic_DNA"/>
</dbReference>
<feature type="transmembrane region" description="Helical" evidence="11">
    <location>
        <begin position="44"/>
        <end position="64"/>
    </location>
</feature>
<dbReference type="EC" id="4.1.1.65" evidence="12"/>
<evidence type="ECO:0000313" key="12">
    <source>
        <dbReference type="EMBL" id="EJX03154.1"/>
    </source>
</evidence>
<gene>
    <name evidence="12" type="ORF">EVA_08733</name>
</gene>
<dbReference type="InterPro" id="IPR003817">
    <property type="entry name" value="PS_Dcarbxylase"/>
</dbReference>
<reference evidence="12" key="1">
    <citation type="journal article" date="2012" name="PLoS ONE">
        <title>Gene sets for utilization of primary and secondary nutrition supplies in the distal gut of endangered iberian lynx.</title>
        <authorList>
            <person name="Alcaide M."/>
            <person name="Messina E."/>
            <person name="Richter M."/>
            <person name="Bargiela R."/>
            <person name="Peplies J."/>
            <person name="Huws S.A."/>
            <person name="Newbold C.J."/>
            <person name="Golyshin P.N."/>
            <person name="Simon M.A."/>
            <person name="Lopez G."/>
            <person name="Yakimov M.M."/>
            <person name="Ferrer M."/>
        </authorList>
    </citation>
    <scope>NUCLEOTIDE SEQUENCE</scope>
</reference>
<keyword evidence="7" id="KW-0594">Phospholipid biosynthesis</keyword>
<evidence type="ECO:0000256" key="7">
    <source>
        <dbReference type="ARBA" id="ARBA00023209"/>
    </source>
</evidence>
<dbReference type="GO" id="GO:0008654">
    <property type="term" value="P:phospholipid biosynthetic process"/>
    <property type="evidence" value="ECO:0007669"/>
    <property type="project" value="UniProtKB-KW"/>
</dbReference>
<keyword evidence="6" id="KW-0865">Zymogen</keyword>
<dbReference type="Pfam" id="PF02666">
    <property type="entry name" value="PS_Dcarbxylase"/>
    <property type="match status" value="1"/>
</dbReference>
<keyword evidence="1" id="KW-1003">Cell membrane</keyword>
<keyword evidence="5 11" id="KW-0472">Membrane</keyword>
<evidence type="ECO:0000256" key="10">
    <source>
        <dbReference type="ARBA" id="ARBA00023317"/>
    </source>
</evidence>
<evidence type="ECO:0000256" key="11">
    <source>
        <dbReference type="SAM" id="Phobius"/>
    </source>
</evidence>
<dbReference type="NCBIfam" id="NF003678">
    <property type="entry name" value="PRK05305.1-2"/>
    <property type="match status" value="1"/>
</dbReference>
<dbReference type="AlphaFoldDB" id="J9G8H0"/>
<name>J9G8H0_9ZZZZ</name>
<keyword evidence="11" id="KW-0812">Transmembrane</keyword>